<dbReference type="InterPro" id="IPR011009">
    <property type="entry name" value="Kinase-like_dom_sf"/>
</dbReference>
<dbReference type="Gene3D" id="1.10.510.10">
    <property type="entry name" value="Transferase(Phosphotransferase) domain 1"/>
    <property type="match status" value="1"/>
</dbReference>
<reference evidence="2" key="1">
    <citation type="journal article" date="2020" name="Nature">
        <title>Giant virus diversity and host interactions through global metagenomics.</title>
        <authorList>
            <person name="Schulz F."/>
            <person name="Roux S."/>
            <person name="Paez-Espino D."/>
            <person name="Jungbluth S."/>
            <person name="Walsh D.A."/>
            <person name="Denef V.J."/>
            <person name="McMahon K.D."/>
            <person name="Konstantinidis K.T."/>
            <person name="Eloe-Fadrosh E.A."/>
            <person name="Kyrpides N.C."/>
            <person name="Woyke T."/>
        </authorList>
    </citation>
    <scope>NUCLEOTIDE SEQUENCE</scope>
    <source>
        <strain evidence="2">GVMAG-M-3300023179-114</strain>
    </source>
</reference>
<accession>A0A6C0E6W1</accession>
<evidence type="ECO:0008006" key="3">
    <source>
        <dbReference type="Google" id="ProtNLM"/>
    </source>
</evidence>
<proteinExistence type="predicted"/>
<dbReference type="Gene3D" id="3.30.200.20">
    <property type="entry name" value="Phosphorylase Kinase, domain 1"/>
    <property type="match status" value="1"/>
</dbReference>
<dbReference type="SUPFAM" id="SSF56112">
    <property type="entry name" value="Protein kinase-like (PK-like)"/>
    <property type="match status" value="1"/>
</dbReference>
<evidence type="ECO:0000256" key="1">
    <source>
        <dbReference type="SAM" id="MobiDB-lite"/>
    </source>
</evidence>
<sequence length="242" mass="28164">MKGGKLCDSYKDQSGEDIYELGQPLFPNVYLDKNNPNLLIKIINDKNEYLLSKLLENNGFVPKVYGYFHCKQYIKVPKYTVAQQRIKAYNSFNPNSKKDLGEIAYTEVEKPVQYMVMERIHGNSLISSSPETNSSNVKTYIDEIYRLYNVLADKGFVLNDLAARNIILSNNGKIYFIDFDPVYAENTMKAIPLSKRLSKETLLSNLLKEINTINSYGGRKRRRTRNRRRNIKKTMKRKRTHK</sequence>
<feature type="compositionally biased region" description="Basic residues" evidence="1">
    <location>
        <begin position="218"/>
        <end position="242"/>
    </location>
</feature>
<protein>
    <recommendedName>
        <fullName evidence="3">Protein kinase domain-containing protein</fullName>
    </recommendedName>
</protein>
<dbReference type="EMBL" id="MN739726">
    <property type="protein sequence ID" value="QHT23165.1"/>
    <property type="molecule type" value="Genomic_DNA"/>
</dbReference>
<feature type="region of interest" description="Disordered" evidence="1">
    <location>
        <begin position="217"/>
        <end position="242"/>
    </location>
</feature>
<organism evidence="2">
    <name type="scientific">viral metagenome</name>
    <dbReference type="NCBI Taxonomy" id="1070528"/>
    <lineage>
        <taxon>unclassified sequences</taxon>
        <taxon>metagenomes</taxon>
        <taxon>organismal metagenomes</taxon>
    </lineage>
</organism>
<evidence type="ECO:0000313" key="2">
    <source>
        <dbReference type="EMBL" id="QHT23165.1"/>
    </source>
</evidence>
<dbReference type="AlphaFoldDB" id="A0A6C0E6W1"/>
<name>A0A6C0E6W1_9ZZZZ</name>